<keyword evidence="2" id="KW-1185">Reference proteome</keyword>
<evidence type="ECO:0000313" key="1">
    <source>
        <dbReference type="EMBL" id="PAV60365.1"/>
    </source>
</evidence>
<accession>A0A2A2JFA5</accession>
<protein>
    <submittedName>
        <fullName evidence="1">Uncharacterized protein</fullName>
    </submittedName>
</protein>
<evidence type="ECO:0000313" key="2">
    <source>
        <dbReference type="Proteomes" id="UP000218231"/>
    </source>
</evidence>
<organism evidence="1 2">
    <name type="scientific">Diploscapter pachys</name>
    <dbReference type="NCBI Taxonomy" id="2018661"/>
    <lineage>
        <taxon>Eukaryota</taxon>
        <taxon>Metazoa</taxon>
        <taxon>Ecdysozoa</taxon>
        <taxon>Nematoda</taxon>
        <taxon>Chromadorea</taxon>
        <taxon>Rhabditida</taxon>
        <taxon>Rhabditina</taxon>
        <taxon>Rhabditomorpha</taxon>
        <taxon>Rhabditoidea</taxon>
        <taxon>Rhabditidae</taxon>
        <taxon>Diploscapter</taxon>
    </lineage>
</organism>
<dbReference type="Proteomes" id="UP000218231">
    <property type="component" value="Unassembled WGS sequence"/>
</dbReference>
<comment type="caution">
    <text evidence="1">The sequence shown here is derived from an EMBL/GenBank/DDBJ whole genome shotgun (WGS) entry which is preliminary data.</text>
</comment>
<proteinExistence type="predicted"/>
<dbReference type="EMBL" id="LIAE01010472">
    <property type="protein sequence ID" value="PAV60365.1"/>
    <property type="molecule type" value="Genomic_DNA"/>
</dbReference>
<dbReference type="AlphaFoldDB" id="A0A2A2JFA5"/>
<name>A0A2A2JFA5_9BILA</name>
<reference evidence="1 2" key="1">
    <citation type="journal article" date="2017" name="Curr. Biol.">
        <title>Genome architecture and evolution of a unichromosomal asexual nematode.</title>
        <authorList>
            <person name="Fradin H."/>
            <person name="Zegar C."/>
            <person name="Gutwein M."/>
            <person name="Lucas J."/>
            <person name="Kovtun M."/>
            <person name="Corcoran D."/>
            <person name="Baugh L.R."/>
            <person name="Kiontke K."/>
            <person name="Gunsalus K."/>
            <person name="Fitch D.H."/>
            <person name="Piano F."/>
        </authorList>
    </citation>
    <scope>NUCLEOTIDE SEQUENCE [LARGE SCALE GENOMIC DNA]</scope>
    <source>
        <strain evidence="1">PF1309</strain>
    </source>
</reference>
<sequence>MDEIFILQALFAISQVESSPTGNMGMDSNAMQRDMSNMMRYNGMYWYFDSQTQQWMPYRSYSTNGNMNGMGMMRDQMMMPH</sequence>
<gene>
    <name evidence="1" type="ORF">WR25_07838</name>
</gene>